<protein>
    <submittedName>
        <fullName evidence="2">NEAT domain-containing protein</fullName>
    </submittedName>
</protein>
<evidence type="ECO:0000313" key="3">
    <source>
        <dbReference type="Proteomes" id="UP001447979"/>
    </source>
</evidence>
<comment type="caution">
    <text evidence="2">The sequence shown here is derived from an EMBL/GenBank/DDBJ whole genome shotgun (WGS) entry which is preliminary data.</text>
</comment>
<sequence length="215" mass="24244">MKKISKNLVVAGLGLAIITSGSVFAEGGKALSDNNSLFSGNLIKEASLGDNYLDYKNLPQGEYNVEMKIMNSDPDKKDKPSMMNRGVVSSKVEVDSNGQYWLHITMTKIKRTIIQKGKKHTLEGYMEDLKYFDKNQELKDAEVLSWQKDLRDLQDPESGLVNYPKEVRFKIDKPINKIQSINIKVHASVMEKIMKGMGTQDAISTINWDKLSVIK</sequence>
<keyword evidence="3" id="KW-1185">Reference proteome</keyword>
<dbReference type="EMBL" id="JBBMFO010000001">
    <property type="protein sequence ID" value="MEQ2400030.1"/>
    <property type="molecule type" value="Genomic_DNA"/>
</dbReference>
<evidence type="ECO:0000256" key="1">
    <source>
        <dbReference type="SAM" id="SignalP"/>
    </source>
</evidence>
<dbReference type="InterPro" id="IPR037250">
    <property type="entry name" value="NEAT_dom_sf"/>
</dbReference>
<accession>A0ABV1CDJ5</accession>
<keyword evidence="1" id="KW-0732">Signal</keyword>
<dbReference type="Gene3D" id="2.60.40.1850">
    <property type="match status" value="1"/>
</dbReference>
<organism evidence="2 3">
    <name type="scientific">Peptoniphilus hominis</name>
    <name type="common">ex Hitch et al. 2025</name>
    <dbReference type="NCBI Taxonomy" id="3133174"/>
    <lineage>
        <taxon>Bacteria</taxon>
        <taxon>Bacillati</taxon>
        <taxon>Bacillota</taxon>
        <taxon>Tissierellia</taxon>
        <taxon>Tissierellales</taxon>
        <taxon>Peptoniphilaceae</taxon>
        <taxon>Peptoniphilus</taxon>
    </lineage>
</organism>
<feature type="signal peptide" evidence="1">
    <location>
        <begin position="1"/>
        <end position="25"/>
    </location>
</feature>
<evidence type="ECO:0000313" key="2">
    <source>
        <dbReference type="EMBL" id="MEQ2400030.1"/>
    </source>
</evidence>
<gene>
    <name evidence="2" type="ORF">WMO19_00270</name>
</gene>
<reference evidence="2 3" key="1">
    <citation type="submission" date="2024-03" db="EMBL/GenBank/DDBJ databases">
        <title>Human intestinal bacterial collection.</title>
        <authorList>
            <person name="Pauvert C."/>
            <person name="Hitch T.C.A."/>
            <person name="Clavel T."/>
        </authorList>
    </citation>
    <scope>NUCLEOTIDE SEQUENCE [LARGE SCALE GENOMIC DNA]</scope>
    <source>
        <strain evidence="2 3">CLA-SR-H025</strain>
    </source>
</reference>
<feature type="chain" id="PRO_5045414044" evidence="1">
    <location>
        <begin position="26"/>
        <end position="215"/>
    </location>
</feature>
<name>A0ABV1CDJ5_9FIRM</name>
<dbReference type="Proteomes" id="UP001447979">
    <property type="component" value="Unassembled WGS sequence"/>
</dbReference>
<dbReference type="RefSeq" id="WP_288167333.1">
    <property type="nucleotide sequence ID" value="NZ_JBBMFO010000001.1"/>
</dbReference>
<proteinExistence type="predicted"/>